<keyword evidence="2" id="KW-1133">Transmembrane helix</keyword>
<comment type="similarity">
    <text evidence="1">Belongs to the EamA transporter family.</text>
</comment>
<dbReference type="AlphaFoldDB" id="A0A410PYA4"/>
<keyword evidence="5" id="KW-1185">Reference proteome</keyword>
<keyword evidence="2" id="KW-0812">Transmembrane</keyword>
<feature type="transmembrane region" description="Helical" evidence="2">
    <location>
        <begin position="94"/>
        <end position="116"/>
    </location>
</feature>
<dbReference type="InterPro" id="IPR037185">
    <property type="entry name" value="EmrE-like"/>
</dbReference>
<dbReference type="Proteomes" id="UP000287601">
    <property type="component" value="Chromosome"/>
</dbReference>
<proteinExistence type="inferred from homology"/>
<evidence type="ECO:0000313" key="4">
    <source>
        <dbReference type="EMBL" id="QAT43875.1"/>
    </source>
</evidence>
<feature type="transmembrane region" description="Helical" evidence="2">
    <location>
        <begin position="36"/>
        <end position="56"/>
    </location>
</feature>
<evidence type="ECO:0000256" key="1">
    <source>
        <dbReference type="ARBA" id="ARBA00007362"/>
    </source>
</evidence>
<dbReference type="EMBL" id="CP035281">
    <property type="protein sequence ID" value="QAT43875.1"/>
    <property type="molecule type" value="Genomic_DNA"/>
</dbReference>
<dbReference type="RefSeq" id="WP_128746583.1">
    <property type="nucleotide sequence ID" value="NZ_CP035281.1"/>
</dbReference>
<feature type="transmembrane region" description="Helical" evidence="2">
    <location>
        <begin position="125"/>
        <end position="144"/>
    </location>
</feature>
<reference evidence="4 5" key="1">
    <citation type="submission" date="2019-01" db="EMBL/GenBank/DDBJ databases">
        <title>Draft genomes of a novel of Aminipila strains.</title>
        <authorList>
            <person name="Ma S."/>
        </authorList>
    </citation>
    <scope>NUCLEOTIDE SEQUENCE [LARGE SCALE GENOMIC DNA]</scope>
    <source>
        <strain evidence="5">JN-39</strain>
    </source>
</reference>
<sequence>MNIFERNVKKVVILAVVAAAFSPIFVRLTSAPAMAIGFYRLAFALPVFAVMTLVRHREEALSMTKKQLGGCAVAGIFLAGHFFSWFTGIEHTSVASGSVLAMTDPFMILLISVFIFKEKTNKKAVAGVIVAFIGSVIISGSDYSISADTLFGDIMCLFAALFIGLYFIAGNKFRKGINAAVYVFFVFLFCWITFTIGMLVTGTPFTGYSANDMFWIFVMAMVCQIGAHAVFNWCLGYTSALYVATCENLETFISTGVAMVLFAEIPSIWQIVGGLTIVAGVMYYTRHEGDSNGI</sequence>
<gene>
    <name evidence="4" type="ORF">EQM06_11930</name>
</gene>
<dbReference type="GO" id="GO:0016020">
    <property type="term" value="C:membrane"/>
    <property type="evidence" value="ECO:0007669"/>
    <property type="project" value="InterPro"/>
</dbReference>
<protein>
    <submittedName>
        <fullName evidence="4">DMT family transporter</fullName>
    </submittedName>
</protein>
<dbReference type="PANTHER" id="PTHR22911">
    <property type="entry name" value="ACYL-MALONYL CONDENSING ENZYME-RELATED"/>
    <property type="match status" value="1"/>
</dbReference>
<dbReference type="InterPro" id="IPR000620">
    <property type="entry name" value="EamA_dom"/>
</dbReference>
<feature type="transmembrane region" description="Helical" evidence="2">
    <location>
        <begin position="213"/>
        <end position="234"/>
    </location>
</feature>
<feature type="transmembrane region" description="Helical" evidence="2">
    <location>
        <begin position="68"/>
        <end position="88"/>
    </location>
</feature>
<feature type="transmembrane region" description="Helical" evidence="2">
    <location>
        <begin position="150"/>
        <end position="169"/>
    </location>
</feature>
<organism evidence="4 5">
    <name type="scientific">Aminipila luticellarii</name>
    <dbReference type="NCBI Taxonomy" id="2507160"/>
    <lineage>
        <taxon>Bacteria</taxon>
        <taxon>Bacillati</taxon>
        <taxon>Bacillota</taxon>
        <taxon>Clostridia</taxon>
        <taxon>Peptostreptococcales</taxon>
        <taxon>Anaerovoracaceae</taxon>
        <taxon>Aminipila</taxon>
    </lineage>
</organism>
<evidence type="ECO:0000259" key="3">
    <source>
        <dbReference type="Pfam" id="PF00892"/>
    </source>
</evidence>
<keyword evidence="2" id="KW-0472">Membrane</keyword>
<accession>A0A410PYA4</accession>
<name>A0A410PYA4_9FIRM</name>
<feature type="transmembrane region" description="Helical" evidence="2">
    <location>
        <begin position="12"/>
        <end position="30"/>
    </location>
</feature>
<dbReference type="SUPFAM" id="SSF103481">
    <property type="entry name" value="Multidrug resistance efflux transporter EmrE"/>
    <property type="match status" value="2"/>
</dbReference>
<evidence type="ECO:0000313" key="5">
    <source>
        <dbReference type="Proteomes" id="UP000287601"/>
    </source>
</evidence>
<feature type="domain" description="EamA" evidence="3">
    <location>
        <begin position="12"/>
        <end position="139"/>
    </location>
</feature>
<dbReference type="OrthoDB" id="9790852at2"/>
<feature type="domain" description="EamA" evidence="3">
    <location>
        <begin position="151"/>
        <end position="283"/>
    </location>
</feature>
<dbReference type="PANTHER" id="PTHR22911:SF76">
    <property type="entry name" value="EAMA DOMAIN-CONTAINING PROTEIN"/>
    <property type="match status" value="1"/>
</dbReference>
<dbReference type="Pfam" id="PF00892">
    <property type="entry name" value="EamA"/>
    <property type="match status" value="2"/>
</dbReference>
<dbReference type="KEGG" id="amij:EQM06_11930"/>
<evidence type="ECO:0000256" key="2">
    <source>
        <dbReference type="SAM" id="Phobius"/>
    </source>
</evidence>
<feature type="transmembrane region" description="Helical" evidence="2">
    <location>
        <begin position="181"/>
        <end position="201"/>
    </location>
</feature>